<dbReference type="GO" id="GO:0000287">
    <property type="term" value="F:magnesium ion binding"/>
    <property type="evidence" value="ECO:0007669"/>
    <property type="project" value="UniProtKB-UniRule"/>
</dbReference>
<dbReference type="PIRSF" id="PIRSF005303">
    <property type="entry name" value="Thiam_monoph_kin"/>
    <property type="match status" value="1"/>
</dbReference>
<gene>
    <name evidence="1" type="primary">thiL</name>
    <name evidence="4" type="ORF">D8M06_18925</name>
</gene>
<feature type="binding site" evidence="1">
    <location>
        <position position="72"/>
    </location>
    <ligand>
        <name>Mg(2+)</name>
        <dbReference type="ChEBI" id="CHEBI:18420"/>
        <label>4</label>
    </ligand>
</feature>
<dbReference type="GO" id="GO:0005524">
    <property type="term" value="F:ATP binding"/>
    <property type="evidence" value="ECO:0007669"/>
    <property type="project" value="UniProtKB-UniRule"/>
</dbReference>
<dbReference type="NCBIfam" id="TIGR01379">
    <property type="entry name" value="thiL"/>
    <property type="match status" value="1"/>
</dbReference>
<comment type="pathway">
    <text evidence="1">Cofactor biosynthesis; thiamine diphosphate biosynthesis; thiamine diphosphate from thiamine phosphate: step 1/1.</text>
</comment>
<evidence type="ECO:0000259" key="2">
    <source>
        <dbReference type="Pfam" id="PF00586"/>
    </source>
</evidence>
<comment type="catalytic activity">
    <reaction evidence="1">
        <text>thiamine phosphate + ATP = thiamine diphosphate + ADP</text>
        <dbReference type="Rhea" id="RHEA:15913"/>
        <dbReference type="ChEBI" id="CHEBI:30616"/>
        <dbReference type="ChEBI" id="CHEBI:37575"/>
        <dbReference type="ChEBI" id="CHEBI:58937"/>
        <dbReference type="ChEBI" id="CHEBI:456216"/>
        <dbReference type="EC" id="2.7.4.16"/>
    </reaction>
</comment>
<accession>A0A494ZRI1</accession>
<feature type="binding site" evidence="1">
    <location>
        <position position="211"/>
    </location>
    <ligand>
        <name>Mg(2+)</name>
        <dbReference type="ChEBI" id="CHEBI:18420"/>
        <label>3</label>
    </ligand>
</feature>
<feature type="binding site" evidence="1">
    <location>
        <position position="145"/>
    </location>
    <ligand>
        <name>ATP</name>
        <dbReference type="ChEBI" id="CHEBI:30616"/>
    </ligand>
</feature>
<dbReference type="SUPFAM" id="SSF55326">
    <property type="entry name" value="PurM N-terminal domain-like"/>
    <property type="match status" value="1"/>
</dbReference>
<feature type="binding site" evidence="1">
    <location>
        <position position="27"/>
    </location>
    <ligand>
        <name>Mg(2+)</name>
        <dbReference type="ChEBI" id="CHEBI:18420"/>
        <label>3</label>
    </ligand>
</feature>
<keyword evidence="1" id="KW-0547">Nucleotide-binding</keyword>
<keyword evidence="1" id="KW-0460">Magnesium</keyword>
<dbReference type="PANTHER" id="PTHR30270">
    <property type="entry name" value="THIAMINE-MONOPHOSPHATE KINASE"/>
    <property type="match status" value="1"/>
</dbReference>
<feature type="binding site" evidence="1">
    <location>
        <position position="50"/>
    </location>
    <ligand>
        <name>substrate</name>
    </ligand>
</feature>
<dbReference type="InterPro" id="IPR036921">
    <property type="entry name" value="PurM-like_N_sf"/>
</dbReference>
<feature type="binding site" evidence="1">
    <location>
        <position position="43"/>
    </location>
    <ligand>
        <name>Mg(2+)</name>
        <dbReference type="ChEBI" id="CHEBI:18420"/>
        <label>2</label>
    </ligand>
</feature>
<comment type="caution">
    <text evidence="4">The sequence shown here is derived from an EMBL/GenBank/DDBJ whole genome shotgun (WGS) entry which is preliminary data.</text>
</comment>
<keyword evidence="1 4" id="KW-0418">Kinase</keyword>
<proteinExistence type="inferred from homology"/>
<feature type="binding site" evidence="1">
    <location>
        <position position="72"/>
    </location>
    <ligand>
        <name>Mg(2+)</name>
        <dbReference type="ChEBI" id="CHEBI:18420"/>
        <label>2</label>
    </ligand>
</feature>
<dbReference type="UniPathway" id="UPA00060">
    <property type="reaction ID" value="UER00142"/>
</dbReference>
<keyword evidence="1 4" id="KW-0808">Transferase</keyword>
<reference evidence="4 5" key="1">
    <citation type="journal article" date="2016" name="Int. J. Syst. Evol. Microbiol.">
        <title>Oceanobacillus halophilus sp. nov., a novel moderately halophilic bacterium from a hypersaline lake.</title>
        <authorList>
            <person name="Amoozegar M.A."/>
            <person name="Bagheri M."/>
            <person name="Makhdoumi A."/>
            <person name="Nikou M.M."/>
            <person name="Fazeli S.A.S."/>
            <person name="Schumann P."/>
            <person name="Sproer C."/>
            <person name="Sanchez-Porro C."/>
            <person name="Ventosa A."/>
        </authorList>
    </citation>
    <scope>NUCLEOTIDE SEQUENCE [LARGE SCALE GENOMIC DNA]</scope>
    <source>
        <strain evidence="4 5">DSM 23996</strain>
    </source>
</reference>
<dbReference type="EC" id="2.7.4.16" evidence="1"/>
<keyword evidence="1" id="KW-0784">Thiamine biosynthesis</keyword>
<dbReference type="SUPFAM" id="SSF56042">
    <property type="entry name" value="PurM C-terminal domain-like"/>
    <property type="match status" value="1"/>
</dbReference>
<feature type="binding site" evidence="1">
    <location>
        <position position="43"/>
    </location>
    <ligand>
        <name>Mg(2+)</name>
        <dbReference type="ChEBI" id="CHEBI:18420"/>
        <label>1</label>
    </ligand>
</feature>
<dbReference type="EMBL" id="RBZP01000032">
    <property type="protein sequence ID" value="RKQ28322.1"/>
    <property type="molecule type" value="Genomic_DNA"/>
</dbReference>
<dbReference type="GO" id="GO:0009228">
    <property type="term" value="P:thiamine biosynthetic process"/>
    <property type="evidence" value="ECO:0007669"/>
    <property type="project" value="UniProtKB-KW"/>
</dbReference>
<feature type="binding site" evidence="1">
    <location>
        <position position="318"/>
    </location>
    <ligand>
        <name>substrate</name>
    </ligand>
</feature>
<feature type="binding site" evidence="1">
    <location>
        <position position="120"/>
    </location>
    <ligand>
        <name>Mg(2+)</name>
        <dbReference type="ChEBI" id="CHEBI:18420"/>
        <label>1</label>
    </ligand>
</feature>
<sequence length="322" mass="36015">MDEFSFIQSIKQQTYHQTSLVKGIGDDAAVFRFSNEDIVTAVDTFVDGIHFSKATMDPYYIGYRALAANLSDLAAMGANPAFYLVSIVIPENWLMEEITAIFNGMKELATTYNTDIIGGDTVSGKELCLSITVIGYTKKGMARYRSDARPGDIMFVTGNVGDSQAGFHILTEEAEASYRNSDYFIKRHIMPSPRVEFAQGLSGISRVALNDISDGIASEANEIAEASHVTIYIDDSMVPVSSTYEQFPYELQHKWKYYGGEDFELIGTVSEDNWEEIMQIATNLNLKVTKIGYVDTDKRAGVYLNRNNKIEKILKKGYNHLR</sequence>
<feature type="binding site" evidence="1">
    <location>
        <position position="214"/>
    </location>
    <ligand>
        <name>Mg(2+)</name>
        <dbReference type="ChEBI" id="CHEBI:18420"/>
        <label>5</label>
    </ligand>
</feature>
<dbReference type="GO" id="GO:0009030">
    <property type="term" value="F:thiamine-phosphate kinase activity"/>
    <property type="evidence" value="ECO:0007669"/>
    <property type="project" value="UniProtKB-UniRule"/>
</dbReference>
<feature type="binding site" evidence="1">
    <location>
        <begin position="119"/>
        <end position="120"/>
    </location>
    <ligand>
        <name>ATP</name>
        <dbReference type="ChEBI" id="CHEBI:30616"/>
    </ligand>
</feature>
<feature type="binding site" evidence="1">
    <location>
        <position position="213"/>
    </location>
    <ligand>
        <name>ATP</name>
        <dbReference type="ChEBI" id="CHEBI:30616"/>
    </ligand>
</feature>
<comment type="function">
    <text evidence="1">Catalyzes the ATP-dependent phosphorylation of thiamine-monophosphate (TMP) to form thiamine-pyrophosphate (TPP), the active form of vitamin B1.</text>
</comment>
<keyword evidence="1" id="KW-0067">ATP-binding</keyword>
<evidence type="ECO:0000256" key="1">
    <source>
        <dbReference type="HAMAP-Rule" id="MF_02128"/>
    </source>
</evidence>
<dbReference type="Gene3D" id="3.90.650.10">
    <property type="entry name" value="PurM-like C-terminal domain"/>
    <property type="match status" value="1"/>
</dbReference>
<dbReference type="Pfam" id="PF00586">
    <property type="entry name" value="AIRS"/>
    <property type="match status" value="1"/>
</dbReference>
<comment type="caution">
    <text evidence="1">Lacks conserved residue(s) required for the propagation of feature annotation.</text>
</comment>
<dbReference type="InterPro" id="IPR006283">
    <property type="entry name" value="ThiL-like"/>
</dbReference>
<dbReference type="AlphaFoldDB" id="A0A494ZRI1"/>
<comment type="miscellaneous">
    <text evidence="1">Reaction mechanism of ThiL seems to utilize a direct, inline transfer of the gamma-phosphate of ATP to TMP rather than a phosphorylated enzyme intermediate.</text>
</comment>
<dbReference type="Pfam" id="PF02769">
    <property type="entry name" value="AIRS_C"/>
    <property type="match status" value="1"/>
</dbReference>
<dbReference type="PANTHER" id="PTHR30270:SF0">
    <property type="entry name" value="THIAMINE-MONOPHOSPHATE KINASE"/>
    <property type="match status" value="1"/>
</dbReference>
<feature type="domain" description="PurM-like C-terminal" evidence="3">
    <location>
        <begin position="149"/>
        <end position="304"/>
    </location>
</feature>
<dbReference type="HAMAP" id="MF_02128">
    <property type="entry name" value="TMP_kinase"/>
    <property type="match status" value="1"/>
</dbReference>
<keyword evidence="5" id="KW-1185">Reference proteome</keyword>
<dbReference type="InterPro" id="IPR036676">
    <property type="entry name" value="PurM-like_C_sf"/>
</dbReference>
<evidence type="ECO:0000313" key="5">
    <source>
        <dbReference type="Proteomes" id="UP000269301"/>
    </source>
</evidence>
<feature type="binding site" evidence="1">
    <location>
        <position position="27"/>
    </location>
    <ligand>
        <name>Mg(2+)</name>
        <dbReference type="ChEBI" id="CHEBI:18420"/>
        <label>4</label>
    </ligand>
</feature>
<feature type="domain" description="PurM-like N-terminal" evidence="2">
    <location>
        <begin position="25"/>
        <end position="136"/>
    </location>
</feature>
<dbReference type="Gene3D" id="3.30.1330.10">
    <property type="entry name" value="PurM-like, N-terminal domain"/>
    <property type="match status" value="1"/>
</dbReference>
<keyword evidence="1" id="KW-0479">Metal-binding</keyword>
<comment type="similarity">
    <text evidence="1">Belongs to the thiamine-monophosphate kinase family.</text>
</comment>
<dbReference type="CDD" id="cd02194">
    <property type="entry name" value="ThiL"/>
    <property type="match status" value="1"/>
</dbReference>
<feature type="binding site" evidence="1">
    <location>
        <position position="72"/>
    </location>
    <ligand>
        <name>Mg(2+)</name>
        <dbReference type="ChEBI" id="CHEBI:18420"/>
        <label>3</label>
    </ligand>
</feature>
<feature type="binding site" evidence="1">
    <location>
        <position position="261"/>
    </location>
    <ligand>
        <name>substrate</name>
    </ligand>
</feature>
<name>A0A494ZRI1_9BACI</name>
<protein>
    <recommendedName>
        <fullName evidence="1">Thiamine-monophosphate kinase</fullName>
        <shortName evidence="1">TMP kinase</shortName>
        <shortName evidence="1">Thiamine-phosphate kinase</shortName>
        <ecNumber evidence="1">2.7.4.16</ecNumber>
    </recommendedName>
</protein>
<dbReference type="InterPro" id="IPR010918">
    <property type="entry name" value="PurM-like_C_dom"/>
</dbReference>
<dbReference type="RefSeq" id="WP_121206142.1">
    <property type="nucleotide sequence ID" value="NZ_RBZP01000032.1"/>
</dbReference>
<dbReference type="GO" id="GO:0009229">
    <property type="term" value="P:thiamine diphosphate biosynthetic process"/>
    <property type="evidence" value="ECO:0007669"/>
    <property type="project" value="UniProtKB-UniRule"/>
</dbReference>
<dbReference type="InterPro" id="IPR016188">
    <property type="entry name" value="PurM-like_N"/>
</dbReference>
<evidence type="ECO:0000313" key="4">
    <source>
        <dbReference type="EMBL" id="RKQ28322.1"/>
    </source>
</evidence>
<evidence type="ECO:0000259" key="3">
    <source>
        <dbReference type="Pfam" id="PF02769"/>
    </source>
</evidence>
<dbReference type="Proteomes" id="UP000269301">
    <property type="component" value="Unassembled WGS sequence"/>
</dbReference>
<organism evidence="4 5">
    <name type="scientific">Oceanobacillus halophilus</name>
    <dbReference type="NCBI Taxonomy" id="930130"/>
    <lineage>
        <taxon>Bacteria</taxon>
        <taxon>Bacillati</taxon>
        <taxon>Bacillota</taxon>
        <taxon>Bacilli</taxon>
        <taxon>Bacillales</taxon>
        <taxon>Bacillaceae</taxon>
        <taxon>Oceanobacillus</taxon>
    </lineage>
</organism>
<dbReference type="OrthoDB" id="9802811at2"/>